<dbReference type="EMBL" id="LJOY01000100">
    <property type="protein sequence ID" value="OBQ18364.1"/>
    <property type="molecule type" value="Genomic_DNA"/>
</dbReference>
<dbReference type="AlphaFoldDB" id="A0A1B7VI99"/>
<dbReference type="PANTHER" id="PTHR43861:SF6">
    <property type="entry name" value="METHYLTRANSFERASE TYPE 11"/>
    <property type="match status" value="1"/>
</dbReference>
<dbReference type="InterPro" id="IPR029063">
    <property type="entry name" value="SAM-dependent_MTases_sf"/>
</dbReference>
<name>A0A1B7VI99_APHFL</name>
<comment type="caution">
    <text evidence="1">The sequence shown here is derived from an EMBL/GenBank/DDBJ whole genome shotgun (WGS) entry which is preliminary data.</text>
</comment>
<dbReference type="Gene3D" id="3.40.50.150">
    <property type="entry name" value="Vaccinia Virus protein VP39"/>
    <property type="match status" value="1"/>
</dbReference>
<dbReference type="PATRIC" id="fig|1710894.3.peg.2887"/>
<evidence type="ECO:0008006" key="3">
    <source>
        <dbReference type="Google" id="ProtNLM"/>
    </source>
</evidence>
<proteinExistence type="predicted"/>
<dbReference type="PANTHER" id="PTHR43861">
    <property type="entry name" value="TRANS-ACONITATE 2-METHYLTRANSFERASE-RELATED"/>
    <property type="match status" value="1"/>
</dbReference>
<dbReference type="SUPFAM" id="SSF53335">
    <property type="entry name" value="S-adenosyl-L-methionine-dependent methyltransferases"/>
    <property type="match status" value="1"/>
</dbReference>
<organism evidence="1 2">
    <name type="scientific">Aphanizomenon flos-aquae LD13</name>
    <dbReference type="NCBI Taxonomy" id="1710894"/>
    <lineage>
        <taxon>Bacteria</taxon>
        <taxon>Bacillati</taxon>
        <taxon>Cyanobacteriota</taxon>
        <taxon>Cyanophyceae</taxon>
        <taxon>Nostocales</taxon>
        <taxon>Aphanizomenonaceae</taxon>
        <taxon>Aphanizomenon</taxon>
    </lineage>
</organism>
<evidence type="ECO:0000313" key="2">
    <source>
        <dbReference type="Proteomes" id="UP000092382"/>
    </source>
</evidence>
<dbReference type="Proteomes" id="UP000092382">
    <property type="component" value="Unassembled WGS sequence"/>
</dbReference>
<sequence length="321" mass="37381">MTNNLCPACYTENSINLESIDLELQHAFYSPGNVAVQNELTKAISLSSQGYKMLKCTNCGLEYASPLVSPDTDWYGIAYKALSLYPAERWEFNYVLNHLQSSDLIAELGCGVGFFLKKCKSKKINCHGFDFSKDVIDKCLTDNLTVSLMDLSNTNSTDNFLEKSKFNSIVSFHVLEHLDNPSQLFNFAWRHSLENADLWISVPSDKRLTRLFQEQDFLDQPPHHLTRWNANSLEKIGHHNGWDLKEIIYEPISLKQILWSYSTRFFIYKKIKNKYKNLDILIDRIFRYSLYPFALIWWLITRNKITGFTMLAKYSKNKTFQ</sequence>
<gene>
    <name evidence="1" type="ORF">AN481_18365</name>
</gene>
<accession>A0A1B7VI99</accession>
<reference evidence="1 2" key="1">
    <citation type="submission" date="2015-09" db="EMBL/GenBank/DDBJ databases">
        <title>Whole genome shotgun sequence assembly of Aphanizomenon flos-aquae UKL13.</title>
        <authorList>
            <person name="Driscoll C."/>
        </authorList>
    </citation>
    <scope>NUCLEOTIDE SEQUENCE [LARGE SCALE GENOMIC DNA]</scope>
    <source>
        <strain evidence="1">MDT13</strain>
    </source>
</reference>
<dbReference type="STRING" id="1803587.GCA_001593825_03765"/>
<protein>
    <recommendedName>
        <fullName evidence="3">Methyltransferase type 12</fullName>
    </recommendedName>
</protein>
<evidence type="ECO:0000313" key="1">
    <source>
        <dbReference type="EMBL" id="OBQ18364.1"/>
    </source>
</evidence>
<dbReference type="Pfam" id="PF13489">
    <property type="entry name" value="Methyltransf_23"/>
    <property type="match status" value="1"/>
</dbReference>